<sequence>MLSFVHSVKCGSFSEAGRNIGITASAVSKNVSRLEESYGVRLIRRTTRTLVPTDLGVQVFQKLEAILADLESVENDIQDSISTPRGNISIKLPRVYGGRYIVPLLHNFAQQHPELTFDIMLDDRPSNLIENKFDLAIHIGELTDSNLIARKLDEEQLTTCASPEYLEAYGLPSTPDDLVEHQCLVLRSQTSGMSEKWSFKVGHKEQRINLKSRFIINDGMALVRGADKGMGIVQLPRNMLGRSVDADRLKVILKQYQPAATPIYLLYADSNQPNRSKVLIDYLISKRGRIS</sequence>
<dbReference type="PANTHER" id="PTHR30537:SF5">
    <property type="entry name" value="HTH-TYPE TRANSCRIPTIONAL ACTIVATOR TTDR-RELATED"/>
    <property type="match status" value="1"/>
</dbReference>
<dbReference type="PANTHER" id="PTHR30537">
    <property type="entry name" value="HTH-TYPE TRANSCRIPTIONAL REGULATOR"/>
    <property type="match status" value="1"/>
</dbReference>
<dbReference type="InterPro" id="IPR036388">
    <property type="entry name" value="WH-like_DNA-bd_sf"/>
</dbReference>
<feature type="domain" description="HTH lysR-type" evidence="5">
    <location>
        <begin position="1"/>
        <end position="53"/>
    </location>
</feature>
<dbReference type="GO" id="GO:0006351">
    <property type="term" value="P:DNA-templated transcription"/>
    <property type="evidence" value="ECO:0007669"/>
    <property type="project" value="TreeGrafter"/>
</dbReference>
<dbReference type="Gene3D" id="3.40.190.290">
    <property type="match status" value="1"/>
</dbReference>
<gene>
    <name evidence="6" type="ORF">VSU01S_11300</name>
</gene>
<evidence type="ECO:0000256" key="1">
    <source>
        <dbReference type="ARBA" id="ARBA00009437"/>
    </source>
</evidence>
<keyword evidence="3" id="KW-0238">DNA-binding</keyword>
<evidence type="ECO:0000313" key="6">
    <source>
        <dbReference type="EMBL" id="GEM78885.1"/>
    </source>
</evidence>
<name>A0A511QNH3_9VIBR</name>
<keyword evidence="4" id="KW-0804">Transcription</keyword>
<dbReference type="Pfam" id="PF03466">
    <property type="entry name" value="LysR_substrate"/>
    <property type="match status" value="1"/>
</dbReference>
<proteinExistence type="inferred from homology"/>
<dbReference type="SUPFAM" id="SSF53850">
    <property type="entry name" value="Periplasmic binding protein-like II"/>
    <property type="match status" value="1"/>
</dbReference>
<dbReference type="SUPFAM" id="SSF46785">
    <property type="entry name" value="Winged helix' DNA-binding domain"/>
    <property type="match status" value="1"/>
</dbReference>
<dbReference type="InterPro" id="IPR036390">
    <property type="entry name" value="WH_DNA-bd_sf"/>
</dbReference>
<protein>
    <submittedName>
        <fullName evidence="6">LysR family transcriptional regulator</fullName>
    </submittedName>
</protein>
<dbReference type="EMBL" id="BJXK01000004">
    <property type="protein sequence ID" value="GEM78885.1"/>
    <property type="molecule type" value="Genomic_DNA"/>
</dbReference>
<dbReference type="CDD" id="cd08422">
    <property type="entry name" value="PBP2_CrgA_like"/>
    <property type="match status" value="1"/>
</dbReference>
<dbReference type="Gene3D" id="1.10.10.10">
    <property type="entry name" value="Winged helix-like DNA-binding domain superfamily/Winged helix DNA-binding domain"/>
    <property type="match status" value="1"/>
</dbReference>
<dbReference type="AlphaFoldDB" id="A0A511QNH3"/>
<dbReference type="Pfam" id="PF00126">
    <property type="entry name" value="HTH_1"/>
    <property type="match status" value="1"/>
</dbReference>
<accession>A0A511QNH3</accession>
<comment type="similarity">
    <text evidence="1">Belongs to the LysR transcriptional regulatory family.</text>
</comment>
<evidence type="ECO:0000256" key="2">
    <source>
        <dbReference type="ARBA" id="ARBA00023015"/>
    </source>
</evidence>
<evidence type="ECO:0000259" key="5">
    <source>
        <dbReference type="PROSITE" id="PS50931"/>
    </source>
</evidence>
<dbReference type="RefSeq" id="WP_119008675.1">
    <property type="nucleotide sequence ID" value="NZ_BJXK01000004.1"/>
</dbReference>
<dbReference type="GO" id="GO:0003700">
    <property type="term" value="F:DNA-binding transcription factor activity"/>
    <property type="evidence" value="ECO:0007669"/>
    <property type="project" value="InterPro"/>
</dbReference>
<keyword evidence="7" id="KW-1185">Reference proteome</keyword>
<comment type="caution">
    <text evidence="6">The sequence shown here is derived from an EMBL/GenBank/DDBJ whole genome shotgun (WGS) entry which is preliminary data.</text>
</comment>
<evidence type="ECO:0000313" key="7">
    <source>
        <dbReference type="Proteomes" id="UP000321113"/>
    </source>
</evidence>
<dbReference type="PROSITE" id="PS50931">
    <property type="entry name" value="HTH_LYSR"/>
    <property type="match status" value="1"/>
</dbReference>
<dbReference type="InterPro" id="IPR005119">
    <property type="entry name" value="LysR_subst-bd"/>
</dbReference>
<dbReference type="GO" id="GO:0043565">
    <property type="term" value="F:sequence-specific DNA binding"/>
    <property type="evidence" value="ECO:0007669"/>
    <property type="project" value="TreeGrafter"/>
</dbReference>
<reference evidence="6 7" key="1">
    <citation type="submission" date="2019-07" db="EMBL/GenBank/DDBJ databases">
        <title>Whole genome shotgun sequence of Vibrio superstes NBRC 103154.</title>
        <authorList>
            <person name="Hosoyama A."/>
            <person name="Uohara A."/>
            <person name="Ohji S."/>
            <person name="Ichikawa N."/>
        </authorList>
    </citation>
    <scope>NUCLEOTIDE SEQUENCE [LARGE SCALE GENOMIC DNA]</scope>
    <source>
        <strain evidence="6 7">NBRC 103154</strain>
    </source>
</reference>
<evidence type="ECO:0000256" key="4">
    <source>
        <dbReference type="ARBA" id="ARBA00023163"/>
    </source>
</evidence>
<dbReference type="Proteomes" id="UP000321113">
    <property type="component" value="Unassembled WGS sequence"/>
</dbReference>
<dbReference type="InterPro" id="IPR058163">
    <property type="entry name" value="LysR-type_TF_proteobact-type"/>
</dbReference>
<keyword evidence="2" id="KW-0805">Transcription regulation</keyword>
<dbReference type="InterPro" id="IPR000847">
    <property type="entry name" value="LysR_HTH_N"/>
</dbReference>
<evidence type="ECO:0000256" key="3">
    <source>
        <dbReference type="ARBA" id="ARBA00023125"/>
    </source>
</evidence>
<organism evidence="6 7">
    <name type="scientific">Vibrio superstes NBRC 103154</name>
    <dbReference type="NCBI Taxonomy" id="1219062"/>
    <lineage>
        <taxon>Bacteria</taxon>
        <taxon>Pseudomonadati</taxon>
        <taxon>Pseudomonadota</taxon>
        <taxon>Gammaproteobacteria</taxon>
        <taxon>Vibrionales</taxon>
        <taxon>Vibrionaceae</taxon>
        <taxon>Vibrio</taxon>
    </lineage>
</organism>